<sequence>MDEIQQLKNEIAEIKKRNARVEADKAWETSLFRKILIAVLTYIVIVIFFFFAKLSKPFVNAIVPTVGFMLSTLSVPIFKKFWLKGQKKRIINIMGVQITYFVHGTTTDNEKGIATGCNQGELSEAGIKQSKELGKKIAGRNFDAIFCSNLKRAVDSAQLVFGGKYKITQNEKLREVNYGDWNGKKNTFKDKLEKFIGRPFPNGESYQDVEKRMREFILSVSQSYNNMHVAIVAHQAPQLALEVIANQKTWKEAIDQDWRKKNKWQPGWEYKID</sequence>
<evidence type="ECO:0000256" key="2">
    <source>
        <dbReference type="PIRSR" id="PIRSR613078-1"/>
    </source>
</evidence>
<keyword evidence="4" id="KW-1133">Transmembrane helix</keyword>
<dbReference type="GO" id="GO:0043456">
    <property type="term" value="P:regulation of pentose-phosphate shunt"/>
    <property type="evidence" value="ECO:0007669"/>
    <property type="project" value="TreeGrafter"/>
</dbReference>
<dbReference type="GO" id="GO:0005829">
    <property type="term" value="C:cytosol"/>
    <property type="evidence" value="ECO:0007669"/>
    <property type="project" value="TreeGrafter"/>
</dbReference>
<evidence type="ECO:0000256" key="4">
    <source>
        <dbReference type="SAM" id="Phobius"/>
    </source>
</evidence>
<reference evidence="5 6" key="1">
    <citation type="submission" date="2017-09" db="EMBL/GenBank/DDBJ databases">
        <title>Depth-based differentiation of microbial function through sediment-hosted aquifers and enrichment of novel symbionts in the deep terrestrial subsurface.</title>
        <authorList>
            <person name="Probst A.J."/>
            <person name="Ladd B."/>
            <person name="Jarett J.K."/>
            <person name="Geller-Mcgrath D.E."/>
            <person name="Sieber C.M."/>
            <person name="Emerson J.B."/>
            <person name="Anantharaman K."/>
            <person name="Thomas B.C."/>
            <person name="Malmstrom R."/>
            <person name="Stieglmeier M."/>
            <person name="Klingl A."/>
            <person name="Woyke T."/>
            <person name="Ryan C.M."/>
            <person name="Banfield J.F."/>
        </authorList>
    </citation>
    <scope>NUCLEOTIDE SEQUENCE [LARGE SCALE GENOMIC DNA]</scope>
    <source>
        <strain evidence="5">CG08_land_8_20_14_0_20_40_16</strain>
    </source>
</reference>
<evidence type="ECO:0000313" key="6">
    <source>
        <dbReference type="Proteomes" id="UP000231542"/>
    </source>
</evidence>
<dbReference type="EMBL" id="PEXU01000061">
    <property type="protein sequence ID" value="PIS42042.1"/>
    <property type="molecule type" value="Genomic_DNA"/>
</dbReference>
<proteinExistence type="predicted"/>
<keyword evidence="4" id="KW-0472">Membrane</keyword>
<name>A0A2H0YWC1_9BACT</name>
<dbReference type="PANTHER" id="PTHR46517">
    <property type="entry name" value="FRUCTOSE-2,6-BISPHOSPHATASE TIGAR"/>
    <property type="match status" value="1"/>
</dbReference>
<dbReference type="Pfam" id="PF00300">
    <property type="entry name" value="His_Phos_1"/>
    <property type="match status" value="1"/>
</dbReference>
<feature type="binding site" evidence="3">
    <location>
        <begin position="175"/>
        <end position="178"/>
    </location>
    <ligand>
        <name>substrate</name>
    </ligand>
</feature>
<evidence type="ECO:0000256" key="3">
    <source>
        <dbReference type="PIRSR" id="PIRSR613078-2"/>
    </source>
</evidence>
<dbReference type="Gene3D" id="3.40.50.1240">
    <property type="entry name" value="Phosphoglycerate mutase-like"/>
    <property type="match status" value="1"/>
</dbReference>
<dbReference type="Proteomes" id="UP000231542">
    <property type="component" value="Unassembled WGS sequence"/>
</dbReference>
<dbReference type="CDD" id="cd07067">
    <property type="entry name" value="HP_PGM_like"/>
    <property type="match status" value="1"/>
</dbReference>
<dbReference type="InterPro" id="IPR029033">
    <property type="entry name" value="His_PPase_superfam"/>
</dbReference>
<evidence type="ECO:0008006" key="7">
    <source>
        <dbReference type="Google" id="ProtNLM"/>
    </source>
</evidence>
<evidence type="ECO:0000256" key="1">
    <source>
        <dbReference type="ARBA" id="ARBA00022801"/>
    </source>
</evidence>
<feature type="active site" description="Proton donor/acceptor" evidence="2">
    <location>
        <position position="175"/>
    </location>
</feature>
<feature type="transmembrane region" description="Helical" evidence="4">
    <location>
        <begin position="58"/>
        <end position="78"/>
    </location>
</feature>
<dbReference type="GO" id="GO:0004331">
    <property type="term" value="F:fructose-2,6-bisphosphate 2-phosphatase activity"/>
    <property type="evidence" value="ECO:0007669"/>
    <property type="project" value="TreeGrafter"/>
</dbReference>
<dbReference type="InterPro" id="IPR013078">
    <property type="entry name" value="His_Pase_superF_clade-1"/>
</dbReference>
<protein>
    <recommendedName>
        <fullName evidence="7">Histidine phosphatase family protein</fullName>
    </recommendedName>
</protein>
<dbReference type="SUPFAM" id="SSF53254">
    <property type="entry name" value="Phosphoglycerate mutase-like"/>
    <property type="match status" value="1"/>
</dbReference>
<organism evidence="5 6">
    <name type="scientific">Candidatus Kerfeldbacteria bacterium CG08_land_8_20_14_0_20_40_16</name>
    <dbReference type="NCBI Taxonomy" id="2014244"/>
    <lineage>
        <taxon>Bacteria</taxon>
        <taxon>Candidatus Kerfeldiibacteriota</taxon>
    </lineage>
</organism>
<keyword evidence="4" id="KW-0812">Transmembrane</keyword>
<feature type="binding site" evidence="3">
    <location>
        <begin position="115"/>
        <end position="116"/>
    </location>
    <ligand>
        <name>substrate</name>
    </ligand>
</feature>
<dbReference type="GO" id="GO:0045820">
    <property type="term" value="P:negative regulation of glycolytic process"/>
    <property type="evidence" value="ECO:0007669"/>
    <property type="project" value="TreeGrafter"/>
</dbReference>
<keyword evidence="1" id="KW-0378">Hydrolase</keyword>
<evidence type="ECO:0000313" key="5">
    <source>
        <dbReference type="EMBL" id="PIS42042.1"/>
    </source>
</evidence>
<feature type="active site" description="Tele-phosphohistidine intermediate" evidence="2">
    <location>
        <position position="103"/>
    </location>
</feature>
<feature type="transmembrane region" description="Helical" evidence="4">
    <location>
        <begin position="35"/>
        <end position="52"/>
    </location>
</feature>
<feature type="binding site" evidence="3">
    <location>
        <position position="152"/>
    </location>
    <ligand>
        <name>substrate</name>
    </ligand>
</feature>
<comment type="caution">
    <text evidence="5">The sequence shown here is derived from an EMBL/GenBank/DDBJ whole genome shotgun (WGS) entry which is preliminary data.</text>
</comment>
<dbReference type="AlphaFoldDB" id="A0A2H0YWC1"/>
<accession>A0A2H0YWC1</accession>
<gene>
    <name evidence="5" type="ORF">COT24_05620</name>
</gene>
<dbReference type="PANTHER" id="PTHR46517:SF1">
    <property type="entry name" value="FRUCTOSE-2,6-BISPHOSPHATASE TIGAR"/>
    <property type="match status" value="1"/>
</dbReference>
<dbReference type="InterPro" id="IPR051695">
    <property type="entry name" value="Phosphoglycerate_Mutase"/>
</dbReference>
<dbReference type="SMART" id="SM00855">
    <property type="entry name" value="PGAM"/>
    <property type="match status" value="1"/>
</dbReference>